<dbReference type="InterPro" id="IPR016181">
    <property type="entry name" value="Acyl_CoA_acyltransferase"/>
</dbReference>
<feature type="domain" description="N-acetyltransferase" evidence="1">
    <location>
        <begin position="8"/>
        <end position="144"/>
    </location>
</feature>
<dbReference type="PANTHER" id="PTHR43792:SF16">
    <property type="entry name" value="N-ACETYLTRANSFERASE DOMAIN-CONTAINING PROTEIN"/>
    <property type="match status" value="1"/>
</dbReference>
<sequence>MKIFETERLTVKSLENIDKKYFAELFTDPKILELIPQKAFTQDQITDRFNKSLDLELNDLKNQKCACGIYEKGKTELIGLALFLINEDGEKELGYRFRSNYWGIGYGTETTKGMLKYYFQVMNVNKVMADVNIANTGSVKILDKFMELVSEFFNERDNCTDRRYELWKNNWLQQSTEVKNK</sequence>
<name>G2EDD5_9FLAO</name>
<dbReference type="InterPro" id="IPR051531">
    <property type="entry name" value="N-acetyltransferase"/>
</dbReference>
<comment type="caution">
    <text evidence="2">The sequence shown here is derived from an EMBL/GenBank/DDBJ whole genome shotgun (WGS) entry which is preliminary data.</text>
</comment>
<keyword evidence="3" id="KW-1185">Reference proteome</keyword>
<dbReference type="AlphaFoldDB" id="G2EDD5"/>
<evidence type="ECO:0000313" key="2">
    <source>
        <dbReference type="EMBL" id="EGV43564.1"/>
    </source>
</evidence>
<dbReference type="OrthoDB" id="9788916at2"/>
<dbReference type="SUPFAM" id="SSF55729">
    <property type="entry name" value="Acyl-CoA N-acyltransferases (Nat)"/>
    <property type="match status" value="1"/>
</dbReference>
<proteinExistence type="predicted"/>
<evidence type="ECO:0000313" key="3">
    <source>
        <dbReference type="Proteomes" id="UP000003730"/>
    </source>
</evidence>
<gene>
    <name evidence="2" type="ORF">BZARG_2867</name>
</gene>
<dbReference type="RefSeq" id="WP_008636977.1">
    <property type="nucleotide sequence ID" value="NZ_AFXZ01000024.1"/>
</dbReference>
<dbReference type="Pfam" id="PF13302">
    <property type="entry name" value="Acetyltransf_3"/>
    <property type="match status" value="1"/>
</dbReference>
<dbReference type="GO" id="GO:0016747">
    <property type="term" value="F:acyltransferase activity, transferring groups other than amino-acyl groups"/>
    <property type="evidence" value="ECO:0007669"/>
    <property type="project" value="InterPro"/>
</dbReference>
<accession>G2EDD5</accession>
<evidence type="ECO:0000259" key="1">
    <source>
        <dbReference type="Pfam" id="PF13302"/>
    </source>
</evidence>
<dbReference type="PANTHER" id="PTHR43792">
    <property type="entry name" value="GNAT FAMILY, PUTATIVE (AFU_ORTHOLOGUE AFUA_3G00765)-RELATED-RELATED"/>
    <property type="match status" value="1"/>
</dbReference>
<dbReference type="InterPro" id="IPR000182">
    <property type="entry name" value="GNAT_dom"/>
</dbReference>
<dbReference type="STRING" id="1046627.BZARG_2867"/>
<dbReference type="eggNOG" id="COG1670">
    <property type="taxonomic scope" value="Bacteria"/>
</dbReference>
<dbReference type="Gene3D" id="3.40.630.30">
    <property type="match status" value="1"/>
</dbReference>
<dbReference type="Proteomes" id="UP000003730">
    <property type="component" value="Unassembled WGS sequence"/>
</dbReference>
<dbReference type="EMBL" id="AFXZ01000024">
    <property type="protein sequence ID" value="EGV43564.1"/>
    <property type="molecule type" value="Genomic_DNA"/>
</dbReference>
<organism evidence="2 3">
    <name type="scientific">Bizionia argentinensis JUB59</name>
    <dbReference type="NCBI Taxonomy" id="1046627"/>
    <lineage>
        <taxon>Bacteria</taxon>
        <taxon>Pseudomonadati</taxon>
        <taxon>Bacteroidota</taxon>
        <taxon>Flavobacteriia</taxon>
        <taxon>Flavobacteriales</taxon>
        <taxon>Flavobacteriaceae</taxon>
        <taxon>Bizionia</taxon>
    </lineage>
</organism>
<keyword evidence="2" id="KW-0808">Transferase</keyword>
<protein>
    <submittedName>
        <fullName evidence="2">N-acetyltransferase</fullName>
    </submittedName>
</protein>
<reference evidence="2 3" key="1">
    <citation type="journal article" date="2008" name="Int. J. Syst. Evol. Microbiol.">
        <title>Bizionia argentinensis sp. nov., isolated from surface marine water in Antarctica.</title>
        <authorList>
            <person name="Bercovich A."/>
            <person name="Vazquez S.C."/>
            <person name="Yankilevich P."/>
            <person name="Coria S.H."/>
            <person name="Foti M."/>
            <person name="Hernandez E."/>
            <person name="Vidal A."/>
            <person name="Ruberto L."/>
            <person name="Melo C."/>
            <person name="Marenssi S."/>
            <person name="Criscuolo M."/>
            <person name="Memoli M."/>
            <person name="Arguelles M."/>
            <person name="Mac Cormack W.P."/>
        </authorList>
    </citation>
    <scope>NUCLEOTIDE SEQUENCE [LARGE SCALE GENOMIC DNA]</scope>
    <source>
        <strain evidence="2 3">JUB59</strain>
    </source>
</reference>